<evidence type="ECO:0000256" key="1">
    <source>
        <dbReference type="SAM" id="MobiDB-lite"/>
    </source>
</evidence>
<evidence type="ECO:0000313" key="3">
    <source>
        <dbReference type="Proteomes" id="UP001215280"/>
    </source>
</evidence>
<dbReference type="AlphaFoldDB" id="A0AAD7HEH3"/>
<organism evidence="2 3">
    <name type="scientific">Mycena maculata</name>
    <dbReference type="NCBI Taxonomy" id="230809"/>
    <lineage>
        <taxon>Eukaryota</taxon>
        <taxon>Fungi</taxon>
        <taxon>Dikarya</taxon>
        <taxon>Basidiomycota</taxon>
        <taxon>Agaricomycotina</taxon>
        <taxon>Agaricomycetes</taxon>
        <taxon>Agaricomycetidae</taxon>
        <taxon>Agaricales</taxon>
        <taxon>Marasmiineae</taxon>
        <taxon>Mycenaceae</taxon>
        <taxon>Mycena</taxon>
    </lineage>
</organism>
<protein>
    <submittedName>
        <fullName evidence="2">Uncharacterized protein</fullName>
    </submittedName>
</protein>
<evidence type="ECO:0000313" key="2">
    <source>
        <dbReference type="EMBL" id="KAJ7718364.1"/>
    </source>
</evidence>
<proteinExistence type="predicted"/>
<accession>A0AAD7HEH3</accession>
<feature type="region of interest" description="Disordered" evidence="1">
    <location>
        <begin position="1"/>
        <end position="29"/>
    </location>
</feature>
<reference evidence="2" key="1">
    <citation type="submission" date="2023-03" db="EMBL/GenBank/DDBJ databases">
        <title>Massive genome expansion in bonnet fungi (Mycena s.s.) driven by repeated elements and novel gene families across ecological guilds.</title>
        <authorList>
            <consortium name="Lawrence Berkeley National Laboratory"/>
            <person name="Harder C.B."/>
            <person name="Miyauchi S."/>
            <person name="Viragh M."/>
            <person name="Kuo A."/>
            <person name="Thoen E."/>
            <person name="Andreopoulos B."/>
            <person name="Lu D."/>
            <person name="Skrede I."/>
            <person name="Drula E."/>
            <person name="Henrissat B."/>
            <person name="Morin E."/>
            <person name="Kohler A."/>
            <person name="Barry K."/>
            <person name="LaButti K."/>
            <person name="Morin E."/>
            <person name="Salamov A."/>
            <person name="Lipzen A."/>
            <person name="Mereny Z."/>
            <person name="Hegedus B."/>
            <person name="Baldrian P."/>
            <person name="Stursova M."/>
            <person name="Weitz H."/>
            <person name="Taylor A."/>
            <person name="Grigoriev I.V."/>
            <person name="Nagy L.G."/>
            <person name="Martin F."/>
            <person name="Kauserud H."/>
        </authorList>
    </citation>
    <scope>NUCLEOTIDE SEQUENCE</scope>
    <source>
        <strain evidence="2">CBHHK188m</strain>
    </source>
</reference>
<feature type="compositionally biased region" description="Polar residues" evidence="1">
    <location>
        <begin position="1"/>
        <end position="12"/>
    </location>
</feature>
<gene>
    <name evidence="2" type="ORF">DFH07DRAFT_784963</name>
</gene>
<comment type="caution">
    <text evidence="2">The sequence shown here is derived from an EMBL/GenBank/DDBJ whole genome shotgun (WGS) entry which is preliminary data.</text>
</comment>
<sequence length="231" mass="26212">MYGETVLNNRGSNLRLPSHPRHTRRQPTRDGRLTLSRHVWLLVPRCFAYLTPISEDTPISATFVILAWIRKGWLFSAGLSLTSRHVWQYTGMSDLGSQIPPDAAPEVLAISHVQFLDTDSEIPGFDGSLSHFKQIDYKPLIGRLQPYLRAWVGWADDGISSARHHPQQLEFFHIVSYAVAHDRRVNASCHTGDTRSFVIGPMLVMLMLPLVNYEPFHTFDLQGLFINPLPT</sequence>
<name>A0AAD7HEH3_9AGAR</name>
<dbReference type="EMBL" id="JARJLG010000307">
    <property type="protein sequence ID" value="KAJ7718364.1"/>
    <property type="molecule type" value="Genomic_DNA"/>
</dbReference>
<dbReference type="Proteomes" id="UP001215280">
    <property type="component" value="Unassembled WGS sequence"/>
</dbReference>
<keyword evidence="3" id="KW-1185">Reference proteome</keyword>